<gene>
    <name evidence="2" type="ORF">UJA718_LOCUS24616</name>
</gene>
<feature type="domain" description="Novel toxin 21" evidence="1">
    <location>
        <begin position="23"/>
        <end position="65"/>
    </location>
</feature>
<dbReference type="Gene3D" id="3.10.380.20">
    <property type="entry name" value="Novel toxin 21 (CdiA), C-terminal domain"/>
    <property type="match status" value="1"/>
</dbReference>
<dbReference type="EMBL" id="CAJOBP010005740">
    <property type="protein sequence ID" value="CAF4476753.1"/>
    <property type="molecule type" value="Genomic_DNA"/>
</dbReference>
<comment type="caution">
    <text evidence="2">The sequence shown here is derived from an EMBL/GenBank/DDBJ whole genome shotgun (WGS) entry which is preliminary data.</text>
</comment>
<organism evidence="2 3">
    <name type="scientific">Rotaria socialis</name>
    <dbReference type="NCBI Taxonomy" id="392032"/>
    <lineage>
        <taxon>Eukaryota</taxon>
        <taxon>Metazoa</taxon>
        <taxon>Spiralia</taxon>
        <taxon>Gnathifera</taxon>
        <taxon>Rotifera</taxon>
        <taxon>Eurotatoria</taxon>
        <taxon>Bdelloidea</taxon>
        <taxon>Philodinida</taxon>
        <taxon>Philodinidae</taxon>
        <taxon>Rotaria</taxon>
    </lineage>
</organism>
<dbReference type="InterPro" id="IPR038181">
    <property type="entry name" value="Ntox21_sf"/>
</dbReference>
<dbReference type="InterPro" id="IPR028190">
    <property type="entry name" value="Ntox21"/>
</dbReference>
<keyword evidence="3" id="KW-1185">Reference proteome</keyword>
<reference evidence="2" key="1">
    <citation type="submission" date="2021-02" db="EMBL/GenBank/DDBJ databases">
        <authorList>
            <person name="Nowell W R."/>
        </authorList>
    </citation>
    <scope>NUCLEOTIDE SEQUENCE</scope>
</reference>
<proteinExistence type="predicted"/>
<name>A0A820U3Y0_9BILA</name>
<dbReference type="AlphaFoldDB" id="A0A820U3Y0"/>
<evidence type="ECO:0000259" key="1">
    <source>
        <dbReference type="Pfam" id="PF15526"/>
    </source>
</evidence>
<dbReference type="Pfam" id="PF15526">
    <property type="entry name" value="Ntox21"/>
    <property type="match status" value="1"/>
</dbReference>
<evidence type="ECO:0000313" key="3">
    <source>
        <dbReference type="Proteomes" id="UP000663873"/>
    </source>
</evidence>
<sequence>MANRTSRPRMREDEAEELIVAQGYRKTNMRLHGRSVYYNPQKPNNIQYITYDVDGHNGGVWKAGNKKWAENGVTITLNMFGHHHHHHYNPYMNREMASDMWIQRNIPGGLNKIIETKSIQQNLFEISSAQYNIFSNLYHSLNSVLQFR</sequence>
<dbReference type="Proteomes" id="UP000663873">
    <property type="component" value="Unassembled WGS sequence"/>
</dbReference>
<evidence type="ECO:0000313" key="2">
    <source>
        <dbReference type="EMBL" id="CAF4476753.1"/>
    </source>
</evidence>
<accession>A0A820U3Y0</accession>
<protein>
    <recommendedName>
        <fullName evidence="1">Novel toxin 21 domain-containing protein</fullName>
    </recommendedName>
</protein>
<dbReference type="CDD" id="cd20685">
    <property type="entry name" value="CdiA-CT_Ecl_RNase-like"/>
    <property type="match status" value="1"/>
</dbReference>